<dbReference type="GO" id="GO:0061157">
    <property type="term" value="P:mRNA destabilization"/>
    <property type="evidence" value="ECO:0007669"/>
    <property type="project" value="TreeGrafter"/>
</dbReference>
<evidence type="ECO:0000313" key="4">
    <source>
        <dbReference type="Proteomes" id="UP000193498"/>
    </source>
</evidence>
<dbReference type="Gene3D" id="3.10.590.10">
    <property type="entry name" value="ph1033 like domains"/>
    <property type="match status" value="1"/>
</dbReference>
<comment type="caution">
    <text evidence="3">The sequence shown here is derived from an EMBL/GenBank/DDBJ whole genome shotgun (WGS) entry which is preliminary data.</text>
</comment>
<dbReference type="STRING" id="1314790.A0A1Y1Y701"/>
<evidence type="ECO:0000256" key="1">
    <source>
        <dbReference type="SAM" id="MobiDB-lite"/>
    </source>
</evidence>
<gene>
    <name evidence="3" type="ORF">K493DRAFT_222744</name>
</gene>
<dbReference type="GO" id="GO:0005737">
    <property type="term" value="C:cytoplasm"/>
    <property type="evidence" value="ECO:0007669"/>
    <property type="project" value="TreeGrafter"/>
</dbReference>
<evidence type="ECO:0000259" key="2">
    <source>
        <dbReference type="PROSITE" id="PS50882"/>
    </source>
</evidence>
<dbReference type="PANTHER" id="PTHR12357:SF89">
    <property type="entry name" value="YTH DOMAIN-CONTAINING FAMILY PROTEIN"/>
    <property type="match status" value="1"/>
</dbReference>
<dbReference type="CDD" id="cd21134">
    <property type="entry name" value="YTH"/>
    <property type="match status" value="1"/>
</dbReference>
<dbReference type="PANTHER" id="PTHR12357">
    <property type="entry name" value="YTH YT521-B HOMOLOGY DOMAIN-CONTAINING"/>
    <property type="match status" value="1"/>
</dbReference>
<dbReference type="InterPro" id="IPR007275">
    <property type="entry name" value="YTH_domain"/>
</dbReference>
<dbReference type="AlphaFoldDB" id="A0A1Y1Y701"/>
<protein>
    <submittedName>
        <fullName evidence="3">YTH-domain-containing protein</fullName>
    </submittedName>
</protein>
<reference evidence="3 4" key="1">
    <citation type="submission" date="2016-07" db="EMBL/GenBank/DDBJ databases">
        <title>Pervasive Adenine N6-methylation of Active Genes in Fungi.</title>
        <authorList>
            <consortium name="DOE Joint Genome Institute"/>
            <person name="Mondo S.J."/>
            <person name="Dannebaum R.O."/>
            <person name="Kuo R.C."/>
            <person name="Labutti K."/>
            <person name="Haridas S."/>
            <person name="Kuo A."/>
            <person name="Salamov A."/>
            <person name="Ahrendt S.R."/>
            <person name="Lipzen A."/>
            <person name="Sullivan W."/>
            <person name="Andreopoulos W.B."/>
            <person name="Clum A."/>
            <person name="Lindquist E."/>
            <person name="Daum C."/>
            <person name="Ramamoorthy G.K."/>
            <person name="Gryganskyi A."/>
            <person name="Culley D."/>
            <person name="Magnuson J.K."/>
            <person name="James T.Y."/>
            <person name="O'Malley M.A."/>
            <person name="Stajich J.E."/>
            <person name="Spatafora J.W."/>
            <person name="Visel A."/>
            <person name="Grigoriev I.V."/>
        </authorList>
    </citation>
    <scope>NUCLEOTIDE SEQUENCE [LARGE SCALE GENOMIC DNA]</scope>
    <source>
        <strain evidence="3 4">CBS 931.73</strain>
    </source>
</reference>
<dbReference type="GO" id="GO:1990247">
    <property type="term" value="F:N6-methyladenosine-containing RNA reader activity"/>
    <property type="evidence" value="ECO:0007669"/>
    <property type="project" value="TreeGrafter"/>
</dbReference>
<dbReference type="OrthoDB" id="306690at2759"/>
<sequence>MDLPVLTFQARYFVIKSFTEDDVHKSLKYHIWTSTEMGNRRLDKAFKENSTRGPVYLFFSVNGSGHFCGAAQMLTPLDYSTNSTVWAQNKWKGIFSLKWIFVKDIPNAHLRHIIVPLNNNKPVTNSRDTQELNEEAGQDMLKMFLEYRHKASILDDFEFYEKKISEPPNNTSEHPGRDPALAAASMARSNSLSSYHSN</sequence>
<feature type="compositionally biased region" description="Polar residues" evidence="1">
    <location>
        <begin position="187"/>
        <end position="198"/>
    </location>
</feature>
<feature type="region of interest" description="Disordered" evidence="1">
    <location>
        <begin position="164"/>
        <end position="198"/>
    </location>
</feature>
<dbReference type="PROSITE" id="PS50882">
    <property type="entry name" value="YTH"/>
    <property type="match status" value="1"/>
</dbReference>
<feature type="domain" description="YTH" evidence="2">
    <location>
        <begin position="10"/>
        <end position="144"/>
    </location>
</feature>
<dbReference type="EMBL" id="MCFE01000225">
    <property type="protein sequence ID" value="ORX93749.1"/>
    <property type="molecule type" value="Genomic_DNA"/>
</dbReference>
<dbReference type="Proteomes" id="UP000193498">
    <property type="component" value="Unassembled WGS sequence"/>
</dbReference>
<evidence type="ECO:0000313" key="3">
    <source>
        <dbReference type="EMBL" id="ORX93749.1"/>
    </source>
</evidence>
<dbReference type="InterPro" id="IPR045168">
    <property type="entry name" value="YTH_prot"/>
</dbReference>
<proteinExistence type="predicted"/>
<dbReference type="Pfam" id="PF04146">
    <property type="entry name" value="YTH"/>
    <property type="match status" value="1"/>
</dbReference>
<dbReference type="InParanoid" id="A0A1Y1Y701"/>
<dbReference type="GO" id="GO:0003729">
    <property type="term" value="F:mRNA binding"/>
    <property type="evidence" value="ECO:0007669"/>
    <property type="project" value="TreeGrafter"/>
</dbReference>
<keyword evidence="4" id="KW-1185">Reference proteome</keyword>
<organism evidence="3 4">
    <name type="scientific">Basidiobolus meristosporus CBS 931.73</name>
    <dbReference type="NCBI Taxonomy" id="1314790"/>
    <lineage>
        <taxon>Eukaryota</taxon>
        <taxon>Fungi</taxon>
        <taxon>Fungi incertae sedis</taxon>
        <taxon>Zoopagomycota</taxon>
        <taxon>Entomophthoromycotina</taxon>
        <taxon>Basidiobolomycetes</taxon>
        <taxon>Basidiobolales</taxon>
        <taxon>Basidiobolaceae</taxon>
        <taxon>Basidiobolus</taxon>
    </lineage>
</organism>
<accession>A0A1Y1Y701</accession>
<name>A0A1Y1Y701_9FUNG</name>